<feature type="signal peptide" evidence="1">
    <location>
        <begin position="1"/>
        <end position="22"/>
    </location>
</feature>
<dbReference type="InterPro" id="IPR025372">
    <property type="entry name" value="DUF4362"/>
</dbReference>
<sequence>MQKCLYLFGILIVLLLSACSYDSDKAVKNGDVINMHGPIYNFPRFEHFLESTESGEKASVRITNYTPEGNPTLYNLSFNGTVFDLEIDRTKNKDRGDNPAKTNMTCTGLLTEEGEQLFIYTLEGCQQPASTENFMLLSISKEQLEEHDHSH</sequence>
<dbReference type="PROSITE" id="PS51257">
    <property type="entry name" value="PROKAR_LIPOPROTEIN"/>
    <property type="match status" value="1"/>
</dbReference>
<dbReference type="Pfam" id="PF14275">
    <property type="entry name" value="DUF4362"/>
    <property type="match status" value="1"/>
</dbReference>
<feature type="chain" id="PRO_5046124872" evidence="1">
    <location>
        <begin position="23"/>
        <end position="151"/>
    </location>
</feature>
<keyword evidence="1" id="KW-0732">Signal</keyword>
<protein>
    <submittedName>
        <fullName evidence="2">DUF4362 domain-containing protein</fullName>
    </submittedName>
</protein>
<gene>
    <name evidence="2" type="ORF">ACFPRA_00575</name>
</gene>
<evidence type="ECO:0000313" key="3">
    <source>
        <dbReference type="Proteomes" id="UP001596109"/>
    </source>
</evidence>
<organism evidence="2 3">
    <name type="scientific">Sporosarcina soli</name>
    <dbReference type="NCBI Taxonomy" id="334736"/>
    <lineage>
        <taxon>Bacteria</taxon>
        <taxon>Bacillati</taxon>
        <taxon>Bacillota</taxon>
        <taxon>Bacilli</taxon>
        <taxon>Bacillales</taxon>
        <taxon>Caryophanaceae</taxon>
        <taxon>Sporosarcina</taxon>
    </lineage>
</organism>
<dbReference type="Proteomes" id="UP001596109">
    <property type="component" value="Unassembled WGS sequence"/>
</dbReference>
<dbReference type="EMBL" id="JBHSNO010000001">
    <property type="protein sequence ID" value="MFC5587401.1"/>
    <property type="molecule type" value="Genomic_DNA"/>
</dbReference>
<reference evidence="3" key="1">
    <citation type="journal article" date="2019" name="Int. J. Syst. Evol. Microbiol.">
        <title>The Global Catalogue of Microorganisms (GCM) 10K type strain sequencing project: providing services to taxonomists for standard genome sequencing and annotation.</title>
        <authorList>
            <consortium name="The Broad Institute Genomics Platform"/>
            <consortium name="The Broad Institute Genome Sequencing Center for Infectious Disease"/>
            <person name="Wu L."/>
            <person name="Ma J."/>
        </authorList>
    </citation>
    <scope>NUCLEOTIDE SEQUENCE [LARGE SCALE GENOMIC DNA]</scope>
    <source>
        <strain evidence="3">CGMCC 4.1434</strain>
    </source>
</reference>
<accession>A0ABW0TDF3</accession>
<keyword evidence="3" id="KW-1185">Reference proteome</keyword>
<name>A0ABW0TDF3_9BACL</name>
<evidence type="ECO:0000313" key="2">
    <source>
        <dbReference type="EMBL" id="MFC5587401.1"/>
    </source>
</evidence>
<proteinExistence type="predicted"/>
<dbReference type="RefSeq" id="WP_381429382.1">
    <property type="nucleotide sequence ID" value="NZ_JBHSNO010000001.1"/>
</dbReference>
<comment type="caution">
    <text evidence="2">The sequence shown here is derived from an EMBL/GenBank/DDBJ whole genome shotgun (WGS) entry which is preliminary data.</text>
</comment>
<evidence type="ECO:0000256" key="1">
    <source>
        <dbReference type="SAM" id="SignalP"/>
    </source>
</evidence>